<dbReference type="PANTHER" id="PTHR13363">
    <property type="entry name" value="RING FINGER AND SRY DOMAIN-CONTAINING"/>
    <property type="match status" value="1"/>
</dbReference>
<dbReference type="GO" id="GO:0051603">
    <property type="term" value="P:proteolysis involved in protein catabolic process"/>
    <property type="evidence" value="ECO:0007669"/>
    <property type="project" value="TreeGrafter"/>
</dbReference>
<evidence type="ECO:0000256" key="4">
    <source>
        <dbReference type="PROSITE-ProRule" id="PRU00175"/>
    </source>
</evidence>
<reference evidence="8 9" key="1">
    <citation type="submission" date="2025-05" db="UniProtKB">
        <authorList>
            <consortium name="RefSeq"/>
        </authorList>
    </citation>
    <scope>NUCLEOTIDE SEQUENCE [LARGE SCALE GENOMIC DNA]</scope>
    <source>
        <tissue evidence="9 10">Adult</tissue>
    </source>
</reference>
<dbReference type="SUPFAM" id="SSF57850">
    <property type="entry name" value="RING/U-box"/>
    <property type="match status" value="1"/>
</dbReference>
<dbReference type="InterPro" id="IPR003877">
    <property type="entry name" value="SPRY_dom"/>
</dbReference>
<evidence type="ECO:0000259" key="7">
    <source>
        <dbReference type="PROSITE" id="PS50188"/>
    </source>
</evidence>
<dbReference type="PANTHER" id="PTHR13363:SF5">
    <property type="entry name" value="E3 UBIQUITIN-PROTEIN LIGASE RNF123"/>
    <property type="match status" value="1"/>
</dbReference>
<keyword evidence="3" id="KW-0862">Zinc</keyword>
<dbReference type="SUPFAM" id="SSF49899">
    <property type="entry name" value="Concanavalin A-like lectins/glucanases"/>
    <property type="match status" value="1"/>
</dbReference>
<dbReference type="InterPro" id="IPR013320">
    <property type="entry name" value="ConA-like_dom_sf"/>
</dbReference>
<evidence type="ECO:0000313" key="9">
    <source>
        <dbReference type="RefSeq" id="XP_029404312.2"/>
    </source>
</evidence>
<dbReference type="SMART" id="SM00449">
    <property type="entry name" value="SPRY"/>
    <property type="match status" value="1"/>
</dbReference>
<gene>
    <name evidence="9 10" type="primary">LOC105234110</name>
</gene>
<dbReference type="PROSITE" id="PS50188">
    <property type="entry name" value="B302_SPRY"/>
    <property type="match status" value="1"/>
</dbReference>
<dbReference type="Gene3D" id="2.60.120.920">
    <property type="match status" value="1"/>
</dbReference>
<dbReference type="InterPro" id="IPR013083">
    <property type="entry name" value="Znf_RING/FYVE/PHD"/>
</dbReference>
<evidence type="ECO:0000259" key="6">
    <source>
        <dbReference type="PROSITE" id="PS50089"/>
    </source>
</evidence>
<dbReference type="OrthoDB" id="258495at2759"/>
<dbReference type="GeneID" id="105234110"/>
<dbReference type="Proteomes" id="UP001652620">
    <property type="component" value="Chromosome 2"/>
</dbReference>
<dbReference type="CDD" id="cd16541">
    <property type="entry name" value="RING-HC_RNF123"/>
    <property type="match status" value="1"/>
</dbReference>
<evidence type="ECO:0000256" key="2">
    <source>
        <dbReference type="ARBA" id="ARBA00022771"/>
    </source>
</evidence>
<dbReference type="InterPro" id="IPR057987">
    <property type="entry name" value="TPR_RNF123/RKP"/>
</dbReference>
<protein>
    <submittedName>
        <fullName evidence="9 10">E3 ubiquitin-protein ligase RNF123 isoform X1</fullName>
    </submittedName>
</protein>
<dbReference type="GO" id="GO:0005737">
    <property type="term" value="C:cytoplasm"/>
    <property type="evidence" value="ECO:0007669"/>
    <property type="project" value="TreeGrafter"/>
</dbReference>
<dbReference type="GO" id="GO:0016567">
    <property type="term" value="P:protein ubiquitination"/>
    <property type="evidence" value="ECO:0007669"/>
    <property type="project" value="UniProtKB-ARBA"/>
</dbReference>
<evidence type="ECO:0000256" key="3">
    <source>
        <dbReference type="ARBA" id="ARBA00022833"/>
    </source>
</evidence>
<dbReference type="Pfam" id="PF25576">
    <property type="entry name" value="TPR_RNF123"/>
    <property type="match status" value="1"/>
</dbReference>
<feature type="domain" description="RING-type" evidence="6">
    <location>
        <begin position="1290"/>
        <end position="1328"/>
    </location>
</feature>
<dbReference type="RefSeq" id="XP_029404313.2">
    <property type="nucleotide sequence ID" value="XM_029548453.2"/>
</dbReference>
<dbReference type="PROSITE" id="PS50089">
    <property type="entry name" value="ZF_RING_2"/>
    <property type="match status" value="1"/>
</dbReference>
<feature type="region of interest" description="Disordered" evidence="5">
    <location>
        <begin position="23"/>
        <end position="50"/>
    </location>
</feature>
<keyword evidence="2 4" id="KW-0863">Zinc-finger</keyword>
<dbReference type="GO" id="GO:0061630">
    <property type="term" value="F:ubiquitin protein ligase activity"/>
    <property type="evidence" value="ECO:0007669"/>
    <property type="project" value="UniProtKB-EC"/>
</dbReference>
<organism evidence="8 10">
    <name type="scientific">Bactrocera dorsalis</name>
    <name type="common">Oriental fruit fly</name>
    <name type="synonym">Dacus dorsalis</name>
    <dbReference type="NCBI Taxonomy" id="27457"/>
    <lineage>
        <taxon>Eukaryota</taxon>
        <taxon>Metazoa</taxon>
        <taxon>Ecdysozoa</taxon>
        <taxon>Arthropoda</taxon>
        <taxon>Hexapoda</taxon>
        <taxon>Insecta</taxon>
        <taxon>Pterygota</taxon>
        <taxon>Neoptera</taxon>
        <taxon>Endopterygota</taxon>
        <taxon>Diptera</taxon>
        <taxon>Brachycera</taxon>
        <taxon>Muscomorpha</taxon>
        <taxon>Tephritoidea</taxon>
        <taxon>Tephritidae</taxon>
        <taxon>Bactrocera</taxon>
        <taxon>Bactrocera</taxon>
    </lineage>
</organism>
<dbReference type="GO" id="GO:0008270">
    <property type="term" value="F:zinc ion binding"/>
    <property type="evidence" value="ECO:0007669"/>
    <property type="project" value="UniProtKB-KW"/>
</dbReference>
<name>A0A8N4KWR2_BACDO</name>
<proteinExistence type="predicted"/>
<evidence type="ECO:0000313" key="10">
    <source>
        <dbReference type="RefSeq" id="XP_029404313.2"/>
    </source>
</evidence>
<evidence type="ECO:0000313" key="8">
    <source>
        <dbReference type="Proteomes" id="UP001652620"/>
    </source>
</evidence>
<sequence>MSIAKLFVKVFGEDIFEQISTVEKQQPEDDDDEAGCSASQDTPKPPKLDEMKLPEQMVLVRNWLNERLNVIELNSVHAIKTQRVDMVSRLGPEQTICDIDFTSTVRISADRLSLRSQGSFNTIKANVCVYGGRWMYEVLLHSKGVMQIGWCSNKCTFNENSGVGDTKWSYGYDGSKQQIWHISTSKYGDKWQIGDIIGVIIDVETEKIEYFRNGHTMGVAFTKLERGPGISFFPAVSLGYNQGVQVNFGNMPFKYPVEGYLPIQPKPIVRLQKADLLLGYLVNLASVLAHNPTCKKKDHIEGKISTKKTVYVVFTTLLIEKLTHVLFDPYVIEDKLLPHIINLCTTINATDKDPAIIPGTPESTLGALLSILWNYLENEEVKYVMRKLVNALLSTYTHTHTALDYGKQKNAITILTCICTHTQTRKTYLEYKFFKKHCLALLMYIRPPEYKYMQQLVPDPIVWTEGVGGPKQKYLAQVEKIAKATESLYNAQKNLLILLLTNTDGDELAPSSRKIFISKLRRYVMDLSMEQRPFHSFFLMQSSIMHPMDSTVALSFICILIDATKLLFERELPAATVEVRPEYFFDGTFEYQHFDRVGGVLSHLRKVHRNDISTHLGAERAHELLEEDRTMMRVGELVDPSMFLTTTNLNNIAIVGAQGGPAATFTHFFNPRLNPVPDPSPGNSNTESSLSEMFDICVLYYYSVGHKYIVKISSVRDEIAALNEVLRETKFYREDVERKLKVLEDHASVCMNENHSSIVSDLKQKFSQRENVFAKRSIELARKQTWYRAVALGKQRRMTIVWLLEKTLHTLNASSQLGPLFSFVPEVYVNILPILLDTVMDFSHHDLYVQFEITDAECAVNLSAEFLGLHSADPRIILASCKDSLLQALGTLTCHKAGVRALERASKKSQVALVKSLLRPYENRAWGQSNWLLLRFWLGDGYAYRDSRQPSIWQGGNQPIQMGLCRSRAKNETHTGLLHHIAPANPSHHFQKLIGQKLSEDEPFATAFLNSVLSQLNWAFSEFILLLQEIQNTAHRQENAVFEPKQLKICSMCFELTVSLMRCLEMIITVAPDIFQEPSRSNSDLILNRVCQLISQVLSRVTVPPGCFQFIVDMCSSDLNSVTHFPIITAALGILLALLRSELDTDRNPQKVSKNLYSCFVTLNICHCLQVTRITRALLTDPSFQFANLEFALGEIKTPILQQTEIPRGNFDPQTRAHIDPLTNDVRVPVPSTSSKRIRADPPIIKFALSDYPTHVTPAEIEEVRRLIEMLRLKQSLLSDITLPSEDSLCPICCAKPITVIFTPCKHQSCSNCIMQHLMNSKVCFYCKTLIQTIETNEGTVIYNNNEYTSAPTFFEI</sequence>
<dbReference type="InterPro" id="IPR001870">
    <property type="entry name" value="B30.2/SPRY"/>
</dbReference>
<keyword evidence="8" id="KW-1185">Reference proteome</keyword>
<evidence type="ECO:0000256" key="1">
    <source>
        <dbReference type="ARBA" id="ARBA00022723"/>
    </source>
</evidence>
<dbReference type="InterPro" id="IPR001841">
    <property type="entry name" value="Znf_RING"/>
</dbReference>
<evidence type="ECO:0000256" key="5">
    <source>
        <dbReference type="SAM" id="MobiDB-lite"/>
    </source>
</evidence>
<dbReference type="Gene3D" id="3.30.40.10">
    <property type="entry name" value="Zinc/RING finger domain, C3HC4 (zinc finger)"/>
    <property type="match status" value="1"/>
</dbReference>
<feature type="domain" description="B30.2/SPRY" evidence="7">
    <location>
        <begin position="74"/>
        <end position="253"/>
    </location>
</feature>
<keyword evidence="1" id="KW-0479">Metal-binding</keyword>
<dbReference type="InterPro" id="IPR043136">
    <property type="entry name" value="B30.2/SPRY_sf"/>
</dbReference>
<dbReference type="Pfam" id="PF13920">
    <property type="entry name" value="zf-C3HC4_3"/>
    <property type="match status" value="1"/>
</dbReference>
<dbReference type="RefSeq" id="XP_029404312.2">
    <property type="nucleotide sequence ID" value="XM_029548452.2"/>
</dbReference>
<dbReference type="Pfam" id="PF00622">
    <property type="entry name" value="SPRY"/>
    <property type="match status" value="1"/>
</dbReference>
<accession>A0A8N4KWR2</accession>
<dbReference type="InterPro" id="IPR045129">
    <property type="entry name" value="RNF123/RKP/RSPRY1"/>
</dbReference>